<dbReference type="Proteomes" id="UP000000600">
    <property type="component" value="Unassembled WGS sequence"/>
</dbReference>
<dbReference type="InParanoid" id="A0DG02"/>
<accession>A0DG02</accession>
<evidence type="ECO:0000313" key="1">
    <source>
        <dbReference type="EMBL" id="CAK81969.1"/>
    </source>
</evidence>
<name>A0DG02_PARTE</name>
<dbReference type="AlphaFoldDB" id="A0DG02"/>
<keyword evidence="2" id="KW-1185">Reference proteome</keyword>
<evidence type="ECO:0008006" key="3">
    <source>
        <dbReference type="Google" id="ProtNLM"/>
    </source>
</evidence>
<dbReference type="RefSeq" id="XP_001449366.1">
    <property type="nucleotide sequence ID" value="XM_001449329.1"/>
</dbReference>
<dbReference type="EMBL" id="CT868429">
    <property type="protein sequence ID" value="CAK81969.1"/>
    <property type="molecule type" value="Genomic_DNA"/>
</dbReference>
<dbReference type="GeneID" id="5035151"/>
<dbReference type="OMA" id="LSTIHEW"/>
<reference evidence="1 2" key="1">
    <citation type="journal article" date="2006" name="Nature">
        <title>Global trends of whole-genome duplications revealed by the ciliate Paramecium tetraurelia.</title>
        <authorList>
            <consortium name="Genoscope"/>
            <person name="Aury J.-M."/>
            <person name="Jaillon O."/>
            <person name="Duret L."/>
            <person name="Noel B."/>
            <person name="Jubin C."/>
            <person name="Porcel B.M."/>
            <person name="Segurens B."/>
            <person name="Daubin V."/>
            <person name="Anthouard V."/>
            <person name="Aiach N."/>
            <person name="Arnaiz O."/>
            <person name="Billaut A."/>
            <person name="Beisson J."/>
            <person name="Blanc I."/>
            <person name="Bouhouche K."/>
            <person name="Camara F."/>
            <person name="Duharcourt S."/>
            <person name="Guigo R."/>
            <person name="Gogendeau D."/>
            <person name="Katinka M."/>
            <person name="Keller A.-M."/>
            <person name="Kissmehl R."/>
            <person name="Klotz C."/>
            <person name="Koll F."/>
            <person name="Le Moue A."/>
            <person name="Lepere C."/>
            <person name="Malinsky S."/>
            <person name="Nowacki M."/>
            <person name="Nowak J.K."/>
            <person name="Plattner H."/>
            <person name="Poulain J."/>
            <person name="Ruiz F."/>
            <person name="Serrano V."/>
            <person name="Zagulski M."/>
            <person name="Dessen P."/>
            <person name="Betermier M."/>
            <person name="Weissenbach J."/>
            <person name="Scarpelli C."/>
            <person name="Schachter V."/>
            <person name="Sperling L."/>
            <person name="Meyer E."/>
            <person name="Cohen J."/>
            <person name="Wincker P."/>
        </authorList>
    </citation>
    <scope>NUCLEOTIDE SEQUENCE [LARGE SCALE GENOMIC DNA]</scope>
    <source>
        <strain evidence="1 2">Stock d4-2</strain>
    </source>
</reference>
<dbReference type="HOGENOM" id="CLU_295521_0_0_1"/>
<dbReference type="eggNOG" id="ENOG502SRPA">
    <property type="taxonomic scope" value="Eukaryota"/>
</dbReference>
<organism evidence="1 2">
    <name type="scientific">Paramecium tetraurelia</name>
    <dbReference type="NCBI Taxonomy" id="5888"/>
    <lineage>
        <taxon>Eukaryota</taxon>
        <taxon>Sar</taxon>
        <taxon>Alveolata</taxon>
        <taxon>Ciliophora</taxon>
        <taxon>Intramacronucleata</taxon>
        <taxon>Oligohymenophorea</taxon>
        <taxon>Peniculida</taxon>
        <taxon>Parameciidae</taxon>
        <taxon>Paramecium</taxon>
    </lineage>
</organism>
<proteinExistence type="predicted"/>
<dbReference type="OrthoDB" id="299052at2759"/>
<sequence length="1027" mass="120534">MTNITRGCQQLAQQLPFYETFTNSNLIRQLFCCYPFQEEPIRLLLNIMMERFQNLEFLNCLHKGLSELSLLQEQKTMLSCRSAGRGRKRLQAGQAYAKNVIESLVISKQFGVTYLKPMFHLASKLKQSLESRCGIFTSFLFNTRDQQVIKLLVDIFQDCKNEIFGACTWVNRIEDQFEQYFYQNQILKSSSSIQVDQDELLDNSEATESSIEIDPNEEIQKWICRDGIPLANEQLDYFRSPECLELIFQYIFDPSHLSTIHEWSHHYSDVKVKHNYKSRKPNQTQDIDQLCLIRSLKTLQLLMHDNNYTVISKIVPQFIMKLFHGIYDALNDKDKNVDLNQISLLLDFLLLTNRRQSILLIIELNLMFQFVSLMYNENIETIVQKIIMDEYEMGNYVFEQFWQYLECTNWIQYFLFLSLKIKVDTFKANKNNQNDKTVNITGLLKSQINFDRFNNNTEIDLNEKKMLTDFLGQMQPGKNYVQQYGMNQLNWQLNQNIREYIFASEIEGKDIDNLRLFTSERQQYQSTVQISAKDKHFIKQIIKNDTLLIRPNSRRNIKQALQQKNLTNLQIVQTINQLPRLTVGNQELQKWIQPQKATSIICINQNSRKSPRLCPVRTEQSVDVSSFYEGFSSGRLRGLYPSPKISIQSSSFERKAIKYASDISLLPSCISIQKLLIQSVFQNMTNLTQTDKKQQQRIKIEQDYILPQFFNKEILTQIFRVYLYDINNIDKSIADISCECGLLVNEIYLNCIQHSELHSFKRILKDSFYEIGDYICKVIVKLHDDSSSKFKRQLLITTLQEGLMLFGEQQDTPKNVFSFMNETMLHLLIVWFFDSDQSNLYQQAFVKYYSRSYFRLFSVIFSRGPSYLLGNILFKLGLISSLKNAYFNFFVNSIKFTNGVESLFYYVSVLIYAIQKSLNIRKISSILSNLEPLNSWKSLKDIKIDNNSQFVQQIDLIILENDGRTPRQIIKKKTIVIPNKNMLQSRKSQITMLSSHKFSIQQTANDLVNLMKTKDKLILNQKRSIHF</sequence>
<dbReference type="KEGG" id="ptm:GSPATT00002097001"/>
<gene>
    <name evidence="1" type="ORF">GSPATT00002097001</name>
</gene>
<protein>
    <recommendedName>
        <fullName evidence="3">MIF4G domain-containing protein</fullName>
    </recommendedName>
</protein>
<evidence type="ECO:0000313" key="2">
    <source>
        <dbReference type="Proteomes" id="UP000000600"/>
    </source>
</evidence>